<dbReference type="PANTHER" id="PTHR12994">
    <property type="entry name" value="SECERNIN"/>
    <property type="match status" value="1"/>
</dbReference>
<keyword evidence="2" id="KW-1133">Transmembrane helix</keyword>
<dbReference type="PANTHER" id="PTHR12994:SF17">
    <property type="entry name" value="LD30995P"/>
    <property type="match status" value="1"/>
</dbReference>
<keyword evidence="2" id="KW-0812">Transmembrane</keyword>
<feature type="chain" id="PRO_5031102194" description="Dipeptidase" evidence="3">
    <location>
        <begin position="20"/>
        <end position="729"/>
    </location>
</feature>
<accession>A0A7S3H5K0</accession>
<keyword evidence="3" id="KW-0732">Signal</keyword>
<evidence type="ECO:0000256" key="3">
    <source>
        <dbReference type="SAM" id="SignalP"/>
    </source>
</evidence>
<evidence type="ECO:0000256" key="2">
    <source>
        <dbReference type="SAM" id="Phobius"/>
    </source>
</evidence>
<proteinExistence type="inferred from homology"/>
<comment type="similarity">
    <text evidence="1">Belongs to the peptidase C69 family. Secernin subfamily.</text>
</comment>
<keyword evidence="2" id="KW-0472">Membrane</keyword>
<feature type="transmembrane region" description="Helical" evidence="2">
    <location>
        <begin position="668"/>
        <end position="693"/>
    </location>
</feature>
<feature type="signal peptide" evidence="3">
    <location>
        <begin position="1"/>
        <end position="19"/>
    </location>
</feature>
<protein>
    <recommendedName>
        <fullName evidence="5">Dipeptidase</fullName>
    </recommendedName>
</protein>
<dbReference type="AlphaFoldDB" id="A0A7S3H5K0"/>
<organism evidence="4">
    <name type="scientific">Spumella elongata</name>
    <dbReference type="NCBI Taxonomy" id="89044"/>
    <lineage>
        <taxon>Eukaryota</taxon>
        <taxon>Sar</taxon>
        <taxon>Stramenopiles</taxon>
        <taxon>Ochrophyta</taxon>
        <taxon>Chrysophyceae</taxon>
        <taxon>Chromulinales</taxon>
        <taxon>Chromulinaceae</taxon>
        <taxon>Spumella</taxon>
    </lineage>
</organism>
<evidence type="ECO:0000313" key="4">
    <source>
        <dbReference type="EMBL" id="CAE0285625.1"/>
    </source>
</evidence>
<dbReference type="GO" id="GO:0006508">
    <property type="term" value="P:proteolysis"/>
    <property type="evidence" value="ECO:0007669"/>
    <property type="project" value="InterPro"/>
</dbReference>
<sequence>MKLLINAGVLALLAATCAAENGLQVTDVVDEKLSQPQKILEVDVSIDHGHVDVDVYEADRCTSIIVGAKAGSEGPMTTHTADCMNCDFRLAKVPARDWPAGTMRPLYVYHGNYPSVISAHRGATWHPSNLEGTPEQLAAWGTESVITGYIPQVKHTYALYEGGYAIMNEHQLAIGESTCAARFYGFPTIVPGGKAKIEVSEMTKIALERTTTAREAIQLMGDLAVELGFYPADWVGGDMSKGEAGEALTVVDKTEAWMFHVSGDDTGTSAVWVAQRVPPDHVAAVANAFVIRKIDPDSPDFMYSPNIFAVAERNNLWSRASGEKLDFLAVYGVQRSHPEYATRRVWRALSLLAPSLNLPAETDGFGSDYPFSVKAEKTVTPEVLMGIFRDHYEGTPYDLTQGLAAGPYGDPARWDGAQTDNMTRVELLSGGFERAISMFRTSYSFVAQSRAAVPDQLARIWYGQYNPASCSYAPLYVASESLPTSYTSGSLFKYDNKVAFWNFLAAGNYAGRFYRYAVQEVANTQTYIHNKLVADVTALETALIAKLKADPYDGADHGASGANSAVITQLTTFVHASGDYLLKEWQGLLPRLISTYHDGMIATRTGMPEIMMRRLFYPKWWLQATGYFETLKGQFGPGVILFAPNPTAGSANTGVDADAAEAQTSSNLGYYAGLFLTSLLSCVLTMVAMHYYLKSTATPNNNIGAGSAVSKLFFNSRRADYAPIPDANL</sequence>
<gene>
    <name evidence="4" type="ORF">SELO1098_LOCUS14466</name>
</gene>
<evidence type="ECO:0000256" key="1">
    <source>
        <dbReference type="ARBA" id="ARBA00005705"/>
    </source>
</evidence>
<dbReference type="GO" id="GO:0016805">
    <property type="term" value="F:dipeptidase activity"/>
    <property type="evidence" value="ECO:0007669"/>
    <property type="project" value="InterPro"/>
</dbReference>
<dbReference type="InterPro" id="IPR005322">
    <property type="entry name" value="Peptidase_C69"/>
</dbReference>
<reference evidence="4" key="1">
    <citation type="submission" date="2021-01" db="EMBL/GenBank/DDBJ databases">
        <authorList>
            <person name="Corre E."/>
            <person name="Pelletier E."/>
            <person name="Niang G."/>
            <person name="Scheremetjew M."/>
            <person name="Finn R."/>
            <person name="Kale V."/>
            <person name="Holt S."/>
            <person name="Cochrane G."/>
            <person name="Meng A."/>
            <person name="Brown T."/>
            <person name="Cohen L."/>
        </authorList>
    </citation>
    <scope>NUCLEOTIDE SEQUENCE</scope>
    <source>
        <strain evidence="4">CCAP 955/1</strain>
    </source>
</reference>
<dbReference type="EMBL" id="HBIC01028809">
    <property type="protein sequence ID" value="CAE0285625.1"/>
    <property type="molecule type" value="Transcribed_RNA"/>
</dbReference>
<dbReference type="Pfam" id="PF03577">
    <property type="entry name" value="Peptidase_C69"/>
    <property type="match status" value="1"/>
</dbReference>
<dbReference type="GO" id="GO:0070004">
    <property type="term" value="F:cysteine-type exopeptidase activity"/>
    <property type="evidence" value="ECO:0007669"/>
    <property type="project" value="InterPro"/>
</dbReference>
<evidence type="ECO:0008006" key="5">
    <source>
        <dbReference type="Google" id="ProtNLM"/>
    </source>
</evidence>
<name>A0A7S3H5K0_9STRA</name>